<gene>
    <name evidence="3" type="primary">LOC127748518</name>
</gene>
<dbReference type="GeneID" id="127748518"/>
<dbReference type="RefSeq" id="XP_052119064.1">
    <property type="nucleotide sequence ID" value="XM_052263104.1"/>
</dbReference>
<dbReference type="AlphaFoldDB" id="A0A9C6TXN5"/>
<feature type="domain" description="MULE transposase" evidence="1">
    <location>
        <begin position="161"/>
        <end position="257"/>
    </location>
</feature>
<protein>
    <submittedName>
        <fullName evidence="3">Uncharacterized protein LOC127748518</fullName>
    </submittedName>
</protein>
<accession>A0A9C6TXN5</accession>
<sequence length="516" mass="58732">MPRHVLPPPHTIPALSTVPSHYHSLDLDAMHERISVSDTCGVDYNLDGGVEFRVGHREARRFGGPRSCLTPTMSQDHRQLDSSLICRVILPLIQSNPSVSIPVLQGAVQALQSCFPDTICDLRVKLYYEGHLMVRDCCMFDKVFWAFLSCVEAFKHCKPFVFVDSTHLYSKYGGVLLIAVAKDGNSNILPISFAIVESESTESWSFFLTNLRRHVTPQDGLLVISDRSQAIKAALASDDSGWHPPRAFHDYCIRHMTVNFMSRFKLAEGKRYLINAAYSPSQAGFEWYMDVLRGVSLAMADWAGHFRKEIWLQHCDSGRRFSHMTTNLSECINAVLKGTRYLPISAVIRITYERLQKLFVTKGREAQSQLVAGNRFSQRLLVAIEKNRKGIPKMHVTHCDRWASSLHYPCRHAVAGCTAASIEWVPYVNPIYRQEAVFKVYEMEFPPIPNESLWSEWHGTMMCPNLTMRQKATRRPVSTRFRNDMDDVEHQEKRCALCRQVGHTRRGCPNQPTGDA</sequence>
<organism evidence="2 3">
    <name type="scientific">Arachis duranensis</name>
    <name type="common">Wild peanut</name>
    <dbReference type="NCBI Taxonomy" id="130453"/>
    <lineage>
        <taxon>Eukaryota</taxon>
        <taxon>Viridiplantae</taxon>
        <taxon>Streptophyta</taxon>
        <taxon>Embryophyta</taxon>
        <taxon>Tracheophyta</taxon>
        <taxon>Spermatophyta</taxon>
        <taxon>Magnoliopsida</taxon>
        <taxon>eudicotyledons</taxon>
        <taxon>Gunneridae</taxon>
        <taxon>Pentapetalae</taxon>
        <taxon>rosids</taxon>
        <taxon>fabids</taxon>
        <taxon>Fabales</taxon>
        <taxon>Fabaceae</taxon>
        <taxon>Papilionoideae</taxon>
        <taxon>50 kb inversion clade</taxon>
        <taxon>dalbergioids sensu lato</taxon>
        <taxon>Dalbergieae</taxon>
        <taxon>Pterocarpus clade</taxon>
        <taxon>Arachis</taxon>
    </lineage>
</organism>
<dbReference type="GO" id="GO:0003676">
    <property type="term" value="F:nucleic acid binding"/>
    <property type="evidence" value="ECO:0007669"/>
    <property type="project" value="InterPro"/>
</dbReference>
<name>A0A9C6TXN5_ARADU</name>
<dbReference type="PANTHER" id="PTHR31973">
    <property type="entry name" value="POLYPROTEIN, PUTATIVE-RELATED"/>
    <property type="match status" value="1"/>
</dbReference>
<dbReference type="InterPro" id="IPR036875">
    <property type="entry name" value="Znf_CCHC_sf"/>
</dbReference>
<proteinExistence type="predicted"/>
<dbReference type="Pfam" id="PF10551">
    <property type="entry name" value="MULE"/>
    <property type="match status" value="1"/>
</dbReference>
<dbReference type="PANTHER" id="PTHR31973:SF195">
    <property type="entry name" value="MUDR FAMILY TRANSPOSASE"/>
    <property type="match status" value="1"/>
</dbReference>
<dbReference type="Proteomes" id="UP000515211">
    <property type="component" value="Chromosome 6"/>
</dbReference>
<reference evidence="3" key="2">
    <citation type="submission" date="2025-08" db="UniProtKB">
        <authorList>
            <consortium name="RefSeq"/>
        </authorList>
    </citation>
    <scope>IDENTIFICATION</scope>
    <source>
        <tissue evidence="3">Whole plant</tissue>
    </source>
</reference>
<evidence type="ECO:0000313" key="3">
    <source>
        <dbReference type="RefSeq" id="XP_052119064.1"/>
    </source>
</evidence>
<evidence type="ECO:0000313" key="2">
    <source>
        <dbReference type="Proteomes" id="UP000515211"/>
    </source>
</evidence>
<dbReference type="KEGG" id="adu:127748518"/>
<evidence type="ECO:0000259" key="1">
    <source>
        <dbReference type="Pfam" id="PF10551"/>
    </source>
</evidence>
<dbReference type="SUPFAM" id="SSF57756">
    <property type="entry name" value="Retrovirus zinc finger-like domains"/>
    <property type="match status" value="1"/>
</dbReference>
<reference evidence="2" key="1">
    <citation type="journal article" date="2016" name="Nat. Genet.">
        <title>The genome sequences of Arachis duranensis and Arachis ipaensis, the diploid ancestors of cultivated peanut.</title>
        <authorList>
            <person name="Bertioli D.J."/>
            <person name="Cannon S.B."/>
            <person name="Froenicke L."/>
            <person name="Huang G."/>
            <person name="Farmer A.D."/>
            <person name="Cannon E.K."/>
            <person name="Liu X."/>
            <person name="Gao D."/>
            <person name="Clevenger J."/>
            <person name="Dash S."/>
            <person name="Ren L."/>
            <person name="Moretzsohn M.C."/>
            <person name="Shirasawa K."/>
            <person name="Huang W."/>
            <person name="Vidigal B."/>
            <person name="Abernathy B."/>
            <person name="Chu Y."/>
            <person name="Niederhuth C.E."/>
            <person name="Umale P."/>
            <person name="Araujo A.C."/>
            <person name="Kozik A."/>
            <person name="Kim K.D."/>
            <person name="Burow M.D."/>
            <person name="Varshney R.K."/>
            <person name="Wang X."/>
            <person name="Zhang X."/>
            <person name="Barkley N."/>
            <person name="Guimaraes P.M."/>
            <person name="Isobe S."/>
            <person name="Guo B."/>
            <person name="Liao B."/>
            <person name="Stalker H.T."/>
            <person name="Schmitz R.J."/>
            <person name="Scheffler B.E."/>
            <person name="Leal-Bertioli S.C."/>
            <person name="Xun X."/>
            <person name="Jackson S.A."/>
            <person name="Michelmore R."/>
            <person name="Ozias-Akins P."/>
        </authorList>
    </citation>
    <scope>NUCLEOTIDE SEQUENCE [LARGE SCALE GENOMIC DNA]</scope>
    <source>
        <strain evidence="2">cv. V14167</strain>
    </source>
</reference>
<dbReference type="InterPro" id="IPR018289">
    <property type="entry name" value="MULE_transposase_dom"/>
</dbReference>
<keyword evidence="2" id="KW-1185">Reference proteome</keyword>
<dbReference type="GO" id="GO:0008270">
    <property type="term" value="F:zinc ion binding"/>
    <property type="evidence" value="ECO:0007669"/>
    <property type="project" value="InterPro"/>
</dbReference>